<dbReference type="CDD" id="cd03257">
    <property type="entry name" value="ABC_NikE_OppD_transporters"/>
    <property type="match status" value="1"/>
</dbReference>
<evidence type="ECO:0000313" key="7">
    <source>
        <dbReference type="Proteomes" id="UP000242972"/>
    </source>
</evidence>
<evidence type="ECO:0000256" key="3">
    <source>
        <dbReference type="ARBA" id="ARBA00022741"/>
    </source>
</evidence>
<dbReference type="InterPro" id="IPR017871">
    <property type="entry name" value="ABC_transporter-like_CS"/>
</dbReference>
<organism evidence="6 7">
    <name type="scientific">Sulfobacillus benefaciens</name>
    <dbReference type="NCBI Taxonomy" id="453960"/>
    <lineage>
        <taxon>Bacteria</taxon>
        <taxon>Bacillati</taxon>
        <taxon>Bacillota</taxon>
        <taxon>Clostridia</taxon>
        <taxon>Eubacteriales</taxon>
        <taxon>Clostridiales Family XVII. Incertae Sedis</taxon>
        <taxon>Sulfobacillus</taxon>
    </lineage>
</organism>
<dbReference type="GO" id="GO:0005524">
    <property type="term" value="F:ATP binding"/>
    <property type="evidence" value="ECO:0007669"/>
    <property type="project" value="UniProtKB-KW"/>
</dbReference>
<dbReference type="EMBL" id="PXYW01000004">
    <property type="protein sequence ID" value="PSR35000.1"/>
    <property type="molecule type" value="Genomic_DNA"/>
</dbReference>
<accession>A0A2T2XKI2</accession>
<evidence type="ECO:0000256" key="1">
    <source>
        <dbReference type="ARBA" id="ARBA00005417"/>
    </source>
</evidence>
<comment type="similarity">
    <text evidence="1">Belongs to the ABC transporter superfamily.</text>
</comment>
<dbReference type="Proteomes" id="UP000242972">
    <property type="component" value="Unassembled WGS sequence"/>
</dbReference>
<proteinExistence type="inferred from homology"/>
<keyword evidence="4" id="KW-0067">ATP-binding</keyword>
<dbReference type="NCBIfam" id="TIGR01727">
    <property type="entry name" value="oligo_HPY"/>
    <property type="match status" value="1"/>
</dbReference>
<gene>
    <name evidence="6" type="ORF">C7B46_02225</name>
</gene>
<keyword evidence="3" id="KW-0547">Nucleotide-binding</keyword>
<keyword evidence="2" id="KW-0813">Transport</keyword>
<dbReference type="InterPro" id="IPR027417">
    <property type="entry name" value="P-loop_NTPase"/>
</dbReference>
<dbReference type="PANTHER" id="PTHR43067:SF3">
    <property type="entry name" value="MALTOSE ABC TRANSPORTER, ATP-BINDING PROTEIN"/>
    <property type="match status" value="1"/>
</dbReference>
<dbReference type="FunFam" id="3.40.50.300:FF:000016">
    <property type="entry name" value="Oligopeptide ABC transporter ATP-binding component"/>
    <property type="match status" value="1"/>
</dbReference>
<evidence type="ECO:0000259" key="5">
    <source>
        <dbReference type="PROSITE" id="PS50893"/>
    </source>
</evidence>
<dbReference type="InterPro" id="IPR003593">
    <property type="entry name" value="AAA+_ATPase"/>
</dbReference>
<sequence>MPLLDIQHLTVTYGNVQAVRDVSVTLETGEILGVVGESGSGKSTLGYAVTKLLRPPGAIQSGRVLFEGTDLVSTLESDLRKKRWTEISVVMQSGMNALNPVATIRRQFEDAIIAHQPTGQSRMKERVAEMLKMVNIDPRYADNYPHELSGGMKQRISIALALVLEPKLIIFDEPTTALDVVVQRFIVQNLKTLRSQYHFSALFISHDLGTVLEIADRVAVMYAGKFVEIQPSGQLLRAPKHPYTQALLQCFPDPRSDQINIVGIPGTPPDLSVVQPGCAFAPRCSQVMTRCLTESLAFVEVAGAGVACHRAGLTEEVKQHG</sequence>
<name>A0A2T2XKI2_9FIRM</name>
<dbReference type="SUPFAM" id="SSF52540">
    <property type="entry name" value="P-loop containing nucleoside triphosphate hydrolases"/>
    <property type="match status" value="1"/>
</dbReference>
<evidence type="ECO:0000256" key="4">
    <source>
        <dbReference type="ARBA" id="ARBA00022840"/>
    </source>
</evidence>
<reference evidence="6 7" key="1">
    <citation type="journal article" date="2014" name="BMC Genomics">
        <title>Comparison of environmental and isolate Sulfobacillus genomes reveals diverse carbon, sulfur, nitrogen, and hydrogen metabolisms.</title>
        <authorList>
            <person name="Justice N.B."/>
            <person name="Norman A."/>
            <person name="Brown C.T."/>
            <person name="Singh A."/>
            <person name="Thomas B.C."/>
            <person name="Banfield J.F."/>
        </authorList>
    </citation>
    <scope>NUCLEOTIDE SEQUENCE [LARGE SCALE GENOMIC DNA]</scope>
    <source>
        <strain evidence="6">AMDSBA4</strain>
    </source>
</reference>
<dbReference type="GO" id="GO:0015833">
    <property type="term" value="P:peptide transport"/>
    <property type="evidence" value="ECO:0007669"/>
    <property type="project" value="InterPro"/>
</dbReference>
<dbReference type="AlphaFoldDB" id="A0A2T2XKI2"/>
<protein>
    <recommendedName>
        <fullName evidence="5">ABC transporter domain-containing protein</fullName>
    </recommendedName>
</protein>
<feature type="domain" description="ABC transporter" evidence="5">
    <location>
        <begin position="4"/>
        <end position="248"/>
    </location>
</feature>
<dbReference type="Pfam" id="PF00005">
    <property type="entry name" value="ABC_tran"/>
    <property type="match status" value="1"/>
</dbReference>
<dbReference type="PROSITE" id="PS50893">
    <property type="entry name" value="ABC_TRANSPORTER_2"/>
    <property type="match status" value="1"/>
</dbReference>
<dbReference type="InterPro" id="IPR013563">
    <property type="entry name" value="Oligopep_ABC_C"/>
</dbReference>
<dbReference type="SMART" id="SM00382">
    <property type="entry name" value="AAA"/>
    <property type="match status" value="1"/>
</dbReference>
<evidence type="ECO:0000256" key="2">
    <source>
        <dbReference type="ARBA" id="ARBA00022448"/>
    </source>
</evidence>
<dbReference type="Pfam" id="PF08352">
    <property type="entry name" value="oligo_HPY"/>
    <property type="match status" value="1"/>
</dbReference>
<dbReference type="Gene3D" id="3.40.50.300">
    <property type="entry name" value="P-loop containing nucleotide triphosphate hydrolases"/>
    <property type="match status" value="1"/>
</dbReference>
<dbReference type="PROSITE" id="PS00211">
    <property type="entry name" value="ABC_TRANSPORTER_1"/>
    <property type="match status" value="1"/>
</dbReference>
<dbReference type="InterPro" id="IPR003439">
    <property type="entry name" value="ABC_transporter-like_ATP-bd"/>
</dbReference>
<comment type="caution">
    <text evidence="6">The sequence shown here is derived from an EMBL/GenBank/DDBJ whole genome shotgun (WGS) entry which is preliminary data.</text>
</comment>
<dbReference type="PANTHER" id="PTHR43067">
    <property type="entry name" value="OLIGOPEPTIDE/DIPEPTIDE ABC TRANSPORTER, ATPASE SUBUNIT"/>
    <property type="match status" value="1"/>
</dbReference>
<dbReference type="GO" id="GO:0016887">
    <property type="term" value="F:ATP hydrolysis activity"/>
    <property type="evidence" value="ECO:0007669"/>
    <property type="project" value="InterPro"/>
</dbReference>
<evidence type="ECO:0000313" key="6">
    <source>
        <dbReference type="EMBL" id="PSR35000.1"/>
    </source>
</evidence>